<dbReference type="PROSITE" id="PS52016">
    <property type="entry name" value="TONB_DEPENDENT_REC_3"/>
    <property type="match status" value="1"/>
</dbReference>
<dbReference type="RefSeq" id="WP_184495619.1">
    <property type="nucleotide sequence ID" value="NZ_JACIJO010000002.1"/>
</dbReference>
<dbReference type="EMBL" id="JACIJO010000002">
    <property type="protein sequence ID" value="MBB6327039.1"/>
    <property type="molecule type" value="Genomic_DNA"/>
</dbReference>
<proteinExistence type="inferred from homology"/>
<evidence type="ECO:0000313" key="5">
    <source>
        <dbReference type="Proteomes" id="UP000588604"/>
    </source>
</evidence>
<comment type="similarity">
    <text evidence="1">Belongs to the TonB-dependent receptor family.</text>
</comment>
<organism evidence="4 5">
    <name type="scientific">Algoriphagus iocasae</name>
    <dbReference type="NCBI Taxonomy" id="1836499"/>
    <lineage>
        <taxon>Bacteria</taxon>
        <taxon>Pseudomonadati</taxon>
        <taxon>Bacteroidota</taxon>
        <taxon>Cytophagia</taxon>
        <taxon>Cytophagales</taxon>
        <taxon>Cyclobacteriaceae</taxon>
        <taxon>Algoriphagus</taxon>
    </lineage>
</organism>
<protein>
    <submittedName>
        <fullName evidence="4">Spy/CpxP family protein refolding chaperone</fullName>
    </submittedName>
</protein>
<feature type="chain" id="PRO_5032465381" evidence="3">
    <location>
        <begin position="19"/>
        <end position="269"/>
    </location>
</feature>
<accession>A0A841MNF3</accession>
<dbReference type="Gene3D" id="2.170.130.10">
    <property type="entry name" value="TonB-dependent receptor, plug domain"/>
    <property type="match status" value="1"/>
</dbReference>
<keyword evidence="1" id="KW-0472">Membrane</keyword>
<keyword evidence="1" id="KW-0812">Transmembrane</keyword>
<keyword evidence="1" id="KW-0813">Transport</keyword>
<keyword evidence="1" id="KW-1134">Transmembrane beta strand</keyword>
<evidence type="ECO:0000313" key="4">
    <source>
        <dbReference type="EMBL" id="MBB6327039.1"/>
    </source>
</evidence>
<comment type="subcellular location">
    <subcellularLocation>
        <location evidence="1">Cell outer membrane</location>
        <topology evidence="1">Multi-pass membrane protein</topology>
    </subcellularLocation>
</comment>
<gene>
    <name evidence="4" type="ORF">FHS59_002667</name>
</gene>
<feature type="coiled-coil region" evidence="2">
    <location>
        <begin position="99"/>
        <end position="138"/>
    </location>
</feature>
<sequence>MKHVLILFFLLSAGIAQGQIATSIGPGPGQDLFQRNLYSADKVMGMREELDLTDAQVANIKKAYSKNAGEFSTIKWDLDEATTKLKNLLNLPKIDQVAVQKQMDTVLKLENQLKKMQLDNLVAIKNELTEEQQKMLQKNSFFIVKDGASATSVRGYTSGSAIATSVNESNLKVGKPGYVVTWDSDKAKAYGNGSYSPKVSVMVAGADENEKPLFYIDTKDGMKEVKGFENIDPKDIQSMEVLKGEKAIEKFGKKAENGVVVIKLKNEPK</sequence>
<dbReference type="GO" id="GO:0009279">
    <property type="term" value="C:cell outer membrane"/>
    <property type="evidence" value="ECO:0007669"/>
    <property type="project" value="UniProtKB-SubCell"/>
</dbReference>
<dbReference type="Gene3D" id="1.20.120.1490">
    <property type="match status" value="1"/>
</dbReference>
<keyword evidence="3" id="KW-0732">Signal</keyword>
<dbReference type="AlphaFoldDB" id="A0A841MNF3"/>
<comment type="caution">
    <text evidence="4">The sequence shown here is derived from an EMBL/GenBank/DDBJ whole genome shotgun (WGS) entry which is preliminary data.</text>
</comment>
<dbReference type="InterPro" id="IPR039426">
    <property type="entry name" value="TonB-dep_rcpt-like"/>
</dbReference>
<name>A0A841MNF3_9BACT</name>
<dbReference type="InterPro" id="IPR037066">
    <property type="entry name" value="Plug_dom_sf"/>
</dbReference>
<evidence type="ECO:0000256" key="2">
    <source>
        <dbReference type="SAM" id="Coils"/>
    </source>
</evidence>
<evidence type="ECO:0000256" key="3">
    <source>
        <dbReference type="SAM" id="SignalP"/>
    </source>
</evidence>
<dbReference type="Proteomes" id="UP000588604">
    <property type="component" value="Unassembled WGS sequence"/>
</dbReference>
<evidence type="ECO:0000256" key="1">
    <source>
        <dbReference type="PROSITE-ProRule" id="PRU01360"/>
    </source>
</evidence>
<keyword evidence="1" id="KW-0998">Cell outer membrane</keyword>
<reference evidence="4 5" key="1">
    <citation type="submission" date="2020-08" db="EMBL/GenBank/DDBJ databases">
        <title>Genomic Encyclopedia of Type Strains, Phase IV (KMG-IV): sequencing the most valuable type-strain genomes for metagenomic binning, comparative biology and taxonomic classification.</title>
        <authorList>
            <person name="Goeker M."/>
        </authorList>
    </citation>
    <scope>NUCLEOTIDE SEQUENCE [LARGE SCALE GENOMIC DNA]</scope>
    <source>
        <strain evidence="4 5">DSM 102044</strain>
    </source>
</reference>
<keyword evidence="2" id="KW-0175">Coiled coil</keyword>
<keyword evidence="5" id="KW-1185">Reference proteome</keyword>
<feature type="signal peptide" evidence="3">
    <location>
        <begin position="1"/>
        <end position="18"/>
    </location>
</feature>